<evidence type="ECO:0000313" key="1">
    <source>
        <dbReference type="EMBL" id="CAB0039260.1"/>
    </source>
</evidence>
<dbReference type="Proteomes" id="UP000479190">
    <property type="component" value="Unassembled WGS sequence"/>
</dbReference>
<keyword evidence="2" id="KW-1185">Reference proteome</keyword>
<sequence>MAKSYLELYVEEASKVYKPEFVSLSVHYLNHLNDDLVNAKSLCGVHARRSACIPKALRYIGTQRVCFLYGKIK</sequence>
<protein>
    <submittedName>
        <fullName evidence="1">Uncharacterized protein</fullName>
    </submittedName>
</protein>
<dbReference type="AlphaFoldDB" id="A0A6H5IR22"/>
<accession>A0A6H5IR22</accession>
<reference evidence="1 2" key="1">
    <citation type="submission" date="2020-02" db="EMBL/GenBank/DDBJ databases">
        <authorList>
            <person name="Ferguson B K."/>
        </authorList>
    </citation>
    <scope>NUCLEOTIDE SEQUENCE [LARGE SCALE GENOMIC DNA]</scope>
</reference>
<evidence type="ECO:0000313" key="2">
    <source>
        <dbReference type="Proteomes" id="UP000479190"/>
    </source>
</evidence>
<gene>
    <name evidence="1" type="ORF">TBRA_LOCUS11010</name>
</gene>
<organism evidence="1 2">
    <name type="scientific">Trichogramma brassicae</name>
    <dbReference type="NCBI Taxonomy" id="86971"/>
    <lineage>
        <taxon>Eukaryota</taxon>
        <taxon>Metazoa</taxon>
        <taxon>Ecdysozoa</taxon>
        <taxon>Arthropoda</taxon>
        <taxon>Hexapoda</taxon>
        <taxon>Insecta</taxon>
        <taxon>Pterygota</taxon>
        <taxon>Neoptera</taxon>
        <taxon>Endopterygota</taxon>
        <taxon>Hymenoptera</taxon>
        <taxon>Apocrita</taxon>
        <taxon>Proctotrupomorpha</taxon>
        <taxon>Chalcidoidea</taxon>
        <taxon>Trichogrammatidae</taxon>
        <taxon>Trichogramma</taxon>
    </lineage>
</organism>
<name>A0A6H5IR22_9HYME</name>
<dbReference type="EMBL" id="CADCXV010000947">
    <property type="protein sequence ID" value="CAB0039260.1"/>
    <property type="molecule type" value="Genomic_DNA"/>
</dbReference>
<proteinExistence type="predicted"/>